<dbReference type="GO" id="GO:0006412">
    <property type="term" value="P:translation"/>
    <property type="evidence" value="ECO:0007669"/>
    <property type="project" value="InterPro"/>
</dbReference>
<evidence type="ECO:0000313" key="1">
    <source>
        <dbReference type="EMBL" id="KAJ7003726.1"/>
    </source>
</evidence>
<comment type="caution">
    <text evidence="1">The sequence shown here is derived from an EMBL/GenBank/DDBJ whole genome shotgun (WGS) entry which is preliminary data.</text>
</comment>
<organism evidence="1 2">
    <name type="scientific">Populus alba x Populus x berolinensis</name>
    <dbReference type="NCBI Taxonomy" id="444605"/>
    <lineage>
        <taxon>Eukaryota</taxon>
        <taxon>Viridiplantae</taxon>
        <taxon>Streptophyta</taxon>
        <taxon>Embryophyta</taxon>
        <taxon>Tracheophyta</taxon>
        <taxon>Spermatophyta</taxon>
        <taxon>Magnoliopsida</taxon>
        <taxon>eudicotyledons</taxon>
        <taxon>Gunneridae</taxon>
        <taxon>Pentapetalae</taxon>
        <taxon>rosids</taxon>
        <taxon>fabids</taxon>
        <taxon>Malpighiales</taxon>
        <taxon>Salicaceae</taxon>
        <taxon>Saliceae</taxon>
        <taxon>Populus</taxon>
    </lineage>
</organism>
<dbReference type="AlphaFoldDB" id="A0AAD6W9G6"/>
<evidence type="ECO:0000313" key="2">
    <source>
        <dbReference type="Proteomes" id="UP001164929"/>
    </source>
</evidence>
<gene>
    <name evidence="1" type="ORF">NC653_008819</name>
</gene>
<protein>
    <submittedName>
        <fullName evidence="1">Uncharacterized protein</fullName>
    </submittedName>
</protein>
<dbReference type="EMBL" id="JAQIZT010000003">
    <property type="protein sequence ID" value="KAJ7003726.1"/>
    <property type="molecule type" value="Genomic_DNA"/>
</dbReference>
<dbReference type="Gene3D" id="3.40.50.10490">
    <property type="entry name" value="Glucose-6-phosphate isomerase like protein, domain 1"/>
    <property type="match status" value="1"/>
</dbReference>
<name>A0AAD6W9G6_9ROSI</name>
<sequence length="52" mass="6097">MLATRVHFGHTTRKYNLKMAPYISTKQVCDLVFDATSRRKQFFIVGIKNNYS</sequence>
<dbReference type="GO" id="GO:0003735">
    <property type="term" value="F:structural constituent of ribosome"/>
    <property type="evidence" value="ECO:0007669"/>
    <property type="project" value="InterPro"/>
</dbReference>
<keyword evidence="2" id="KW-1185">Reference proteome</keyword>
<reference evidence="1" key="1">
    <citation type="journal article" date="2023" name="Mol. Ecol. Resour.">
        <title>Chromosome-level genome assembly of a triploid poplar Populus alba 'Berolinensis'.</title>
        <authorList>
            <person name="Chen S."/>
            <person name="Yu Y."/>
            <person name="Wang X."/>
            <person name="Wang S."/>
            <person name="Zhang T."/>
            <person name="Zhou Y."/>
            <person name="He R."/>
            <person name="Meng N."/>
            <person name="Wang Y."/>
            <person name="Liu W."/>
            <person name="Liu Z."/>
            <person name="Liu J."/>
            <person name="Guo Q."/>
            <person name="Huang H."/>
            <person name="Sederoff R.R."/>
            <person name="Wang G."/>
            <person name="Qu G."/>
            <person name="Chen S."/>
        </authorList>
    </citation>
    <scope>NUCLEOTIDE SEQUENCE</scope>
    <source>
        <strain evidence="1">SC-2020</strain>
    </source>
</reference>
<dbReference type="GO" id="GO:0005840">
    <property type="term" value="C:ribosome"/>
    <property type="evidence" value="ECO:0007669"/>
    <property type="project" value="InterPro"/>
</dbReference>
<proteinExistence type="predicted"/>
<dbReference type="Proteomes" id="UP001164929">
    <property type="component" value="Chromosome 3"/>
</dbReference>
<dbReference type="InterPro" id="IPR023591">
    <property type="entry name" value="Ribosomal_uS2_flav_dom_sf"/>
</dbReference>
<dbReference type="SUPFAM" id="SSF52313">
    <property type="entry name" value="Ribosomal protein S2"/>
    <property type="match status" value="1"/>
</dbReference>
<accession>A0AAD6W9G6</accession>